<feature type="domain" description="Glycerol-3-phosphate dehydrogenase NAD-dependent C-terminal" evidence="11">
    <location>
        <begin position="191"/>
        <end position="331"/>
    </location>
</feature>
<evidence type="ECO:0000256" key="6">
    <source>
        <dbReference type="PIRSR" id="PIRSR000114-2"/>
    </source>
</evidence>
<dbReference type="EC" id="1.1.1.8" evidence="9"/>
<dbReference type="InterPro" id="IPR013328">
    <property type="entry name" value="6PGD_dom2"/>
</dbReference>
<dbReference type="GO" id="GO:0042803">
    <property type="term" value="F:protein homodimerization activity"/>
    <property type="evidence" value="ECO:0007669"/>
    <property type="project" value="InterPro"/>
</dbReference>
<feature type="domain" description="Glycerol-3-phosphate dehydrogenase NAD-dependent N-terminal" evidence="10">
    <location>
        <begin position="4"/>
        <end position="167"/>
    </location>
</feature>
<dbReference type="PIRSF" id="PIRSF000114">
    <property type="entry name" value="Glycerol-3-P_dh"/>
    <property type="match status" value="1"/>
</dbReference>
<dbReference type="InterPro" id="IPR006109">
    <property type="entry name" value="G3P_DH_NAD-dep_C"/>
</dbReference>
<sequence length="344" mass="37815">MQFKVSIVGGGNFGTAIAKLLAENVLNLKSYSPEITMWLYEEYINEIPLTQIINTTHINTKYLPDIHLPTNIRATSDLKELNDSDILIFVIPHQFVKNIINQIKGTLKKGVISLSLIKGVIYSNGDIGLISKYISNTLNIPCGVLMGANIAIEVAKGYISEGTLSGVNDKEGIIIRNLFNSNIYRVSIVDDLWGVELCGTLKNVVSLGYGICKGMGCGLNTCCAVLRNGLVEICNFYKLLGKGKDCTLFESCGISDLMVSCLAGRNFKAGEFIGKKISLEEIKEKMGGQQLQGPDTAKEIYEYLKGKGKENEFPLFTTVYRVCFENELPDAIYCCISPKSISDQ</sequence>
<dbReference type="PANTHER" id="PTHR11728:SF8">
    <property type="entry name" value="GLYCEROL-3-PHOSPHATE DEHYDROGENASE [NAD(+)]-RELATED"/>
    <property type="match status" value="1"/>
</dbReference>
<feature type="binding site" evidence="7">
    <location>
        <position position="95"/>
    </location>
    <ligand>
        <name>NAD(+)</name>
        <dbReference type="ChEBI" id="CHEBI:57540"/>
    </ligand>
</feature>
<dbReference type="PRINTS" id="PR00077">
    <property type="entry name" value="GPDHDRGNASE"/>
</dbReference>
<dbReference type="EMBL" id="PITJ01001417">
    <property type="protein sequence ID" value="TBT99227.1"/>
    <property type="molecule type" value="Genomic_DNA"/>
</dbReference>
<dbReference type="InterPro" id="IPR036291">
    <property type="entry name" value="NAD(P)-bd_dom_sf"/>
</dbReference>
<dbReference type="InterPro" id="IPR011128">
    <property type="entry name" value="G3P_DH_NAD-dep_N"/>
</dbReference>
<dbReference type="Gene3D" id="3.40.50.720">
    <property type="entry name" value="NAD(P)-binding Rossmann-like Domain"/>
    <property type="match status" value="1"/>
</dbReference>
<dbReference type="InterPro" id="IPR017751">
    <property type="entry name" value="G3P_DH_NAD-dep_euk"/>
</dbReference>
<feature type="binding site" evidence="6">
    <location>
        <position position="118"/>
    </location>
    <ligand>
        <name>substrate</name>
    </ligand>
</feature>
<evidence type="ECO:0000256" key="4">
    <source>
        <dbReference type="ARBA" id="ARBA00048683"/>
    </source>
</evidence>
<name>A0A4Q9KWB2_9MICR</name>
<gene>
    <name evidence="12" type="ORF">CWI37_1417p0010</name>
</gene>
<comment type="caution">
    <text evidence="12">The sequence shown here is derived from an EMBL/GenBank/DDBJ whole genome shotgun (WGS) entry which is preliminary data.</text>
</comment>
<dbReference type="VEuPathDB" id="MicrosporidiaDB:CWI37_1417p0010"/>
<dbReference type="Gene3D" id="1.10.1040.10">
    <property type="entry name" value="N-(1-d-carboxylethyl)-l-norvaline Dehydrogenase, domain 2"/>
    <property type="match status" value="1"/>
</dbReference>
<dbReference type="GO" id="GO:0005829">
    <property type="term" value="C:cytosol"/>
    <property type="evidence" value="ECO:0007669"/>
    <property type="project" value="TreeGrafter"/>
</dbReference>
<evidence type="ECO:0000256" key="9">
    <source>
        <dbReference type="RuleBase" id="RU361243"/>
    </source>
</evidence>
<dbReference type="GO" id="GO:0005975">
    <property type="term" value="P:carbohydrate metabolic process"/>
    <property type="evidence" value="ECO:0007669"/>
    <property type="project" value="InterPro"/>
</dbReference>
<dbReference type="GO" id="GO:0046168">
    <property type="term" value="P:glycerol-3-phosphate catabolic process"/>
    <property type="evidence" value="ECO:0007669"/>
    <property type="project" value="UniProtKB-UniRule"/>
</dbReference>
<evidence type="ECO:0000256" key="3">
    <source>
        <dbReference type="ARBA" id="ARBA00023027"/>
    </source>
</evidence>
<dbReference type="PANTHER" id="PTHR11728">
    <property type="entry name" value="GLYCEROL-3-PHOSPHATE DEHYDROGENASE"/>
    <property type="match status" value="1"/>
</dbReference>
<evidence type="ECO:0000256" key="7">
    <source>
        <dbReference type="PIRSR" id="PIRSR000114-3"/>
    </source>
</evidence>
<evidence type="ECO:0000259" key="11">
    <source>
        <dbReference type="Pfam" id="PF07479"/>
    </source>
</evidence>
<evidence type="ECO:0000256" key="8">
    <source>
        <dbReference type="RuleBase" id="RU000437"/>
    </source>
</evidence>
<dbReference type="FunFam" id="1.10.1040.10:FF:000004">
    <property type="entry name" value="Glycerol-3-phosphate dehydrogenase [NAD(+)]"/>
    <property type="match status" value="1"/>
</dbReference>
<dbReference type="AlphaFoldDB" id="A0A4Q9KWB2"/>
<dbReference type="GO" id="GO:0141152">
    <property type="term" value="F:glycerol-3-phosphate dehydrogenase (NAD+) activity"/>
    <property type="evidence" value="ECO:0007669"/>
    <property type="project" value="UniProtKB-UniRule"/>
</dbReference>
<dbReference type="SUPFAM" id="SSF51735">
    <property type="entry name" value="NAD(P)-binding Rossmann-fold domains"/>
    <property type="match status" value="1"/>
</dbReference>
<accession>A0A4Q9KWB2</accession>
<evidence type="ECO:0000313" key="12">
    <source>
        <dbReference type="EMBL" id="TBT99227.1"/>
    </source>
</evidence>
<comment type="similarity">
    <text evidence="1 8">Belongs to the NAD-dependent glycerol-3-phosphate dehydrogenase family.</text>
</comment>
<evidence type="ECO:0000256" key="5">
    <source>
        <dbReference type="PIRSR" id="PIRSR000114-1"/>
    </source>
</evidence>
<feature type="binding site" evidence="7">
    <location>
        <position position="151"/>
    </location>
    <ligand>
        <name>NAD(+)</name>
        <dbReference type="ChEBI" id="CHEBI:57540"/>
    </ligand>
</feature>
<evidence type="ECO:0000256" key="2">
    <source>
        <dbReference type="ARBA" id="ARBA00023002"/>
    </source>
</evidence>
<dbReference type="GO" id="GO:0051287">
    <property type="term" value="F:NAD binding"/>
    <property type="evidence" value="ECO:0007669"/>
    <property type="project" value="UniProtKB-UniRule"/>
</dbReference>
<organism evidence="12 13">
    <name type="scientific">Hamiltosporidium tvaerminnensis</name>
    <dbReference type="NCBI Taxonomy" id="1176355"/>
    <lineage>
        <taxon>Eukaryota</taxon>
        <taxon>Fungi</taxon>
        <taxon>Fungi incertae sedis</taxon>
        <taxon>Microsporidia</taxon>
        <taxon>Dubosqiidae</taxon>
        <taxon>Hamiltosporidium</taxon>
    </lineage>
</organism>
<evidence type="ECO:0000256" key="1">
    <source>
        <dbReference type="ARBA" id="ARBA00011009"/>
    </source>
</evidence>
<dbReference type="Pfam" id="PF01210">
    <property type="entry name" value="NAD_Gly3P_dh_N"/>
    <property type="match status" value="1"/>
</dbReference>
<feature type="binding site" evidence="7">
    <location>
        <position position="265"/>
    </location>
    <ligand>
        <name>NAD(+)</name>
        <dbReference type="ChEBI" id="CHEBI:57540"/>
    </ligand>
</feature>
<keyword evidence="3 7" id="KW-0520">NAD</keyword>
<proteinExistence type="inferred from homology"/>
<evidence type="ECO:0000259" key="10">
    <source>
        <dbReference type="Pfam" id="PF01210"/>
    </source>
</evidence>
<dbReference type="InterPro" id="IPR008927">
    <property type="entry name" value="6-PGluconate_DH-like_C_sf"/>
</dbReference>
<dbReference type="InterPro" id="IPR006168">
    <property type="entry name" value="G3P_DH_NAD-dep"/>
</dbReference>
<feature type="binding site" evidence="7">
    <location>
        <begin position="9"/>
        <end position="14"/>
    </location>
    <ligand>
        <name>NAD(+)</name>
        <dbReference type="ChEBI" id="CHEBI:57540"/>
    </ligand>
</feature>
<dbReference type="SUPFAM" id="SSF48179">
    <property type="entry name" value="6-phosphogluconate dehydrogenase C-terminal domain-like"/>
    <property type="match status" value="1"/>
</dbReference>
<evidence type="ECO:0000313" key="13">
    <source>
        <dbReference type="Proteomes" id="UP000292362"/>
    </source>
</evidence>
<feature type="binding site" evidence="6">
    <location>
        <begin position="265"/>
        <end position="266"/>
    </location>
    <ligand>
        <name>substrate</name>
    </ligand>
</feature>
<keyword evidence="2 8" id="KW-0560">Oxidoreductase</keyword>
<dbReference type="Proteomes" id="UP000292362">
    <property type="component" value="Unassembled WGS sequence"/>
</dbReference>
<dbReference type="Pfam" id="PF07479">
    <property type="entry name" value="NAD_Gly3P_dh_C"/>
    <property type="match status" value="1"/>
</dbReference>
<comment type="catalytic activity">
    <reaction evidence="4 9">
        <text>sn-glycerol 3-phosphate + NAD(+) = dihydroxyacetone phosphate + NADH + H(+)</text>
        <dbReference type="Rhea" id="RHEA:11092"/>
        <dbReference type="ChEBI" id="CHEBI:15378"/>
        <dbReference type="ChEBI" id="CHEBI:57540"/>
        <dbReference type="ChEBI" id="CHEBI:57597"/>
        <dbReference type="ChEBI" id="CHEBI:57642"/>
        <dbReference type="ChEBI" id="CHEBI:57945"/>
        <dbReference type="EC" id="1.1.1.8"/>
    </reaction>
</comment>
<feature type="binding site" evidence="7">
    <location>
        <position position="292"/>
    </location>
    <ligand>
        <name>NAD(+)</name>
        <dbReference type="ChEBI" id="CHEBI:57540"/>
    </ligand>
</feature>
<protein>
    <recommendedName>
        <fullName evidence="9">Glycerol-3-phosphate dehydrogenase [NAD(+)]</fullName>
        <ecNumber evidence="9">1.1.1.8</ecNumber>
    </recommendedName>
</protein>
<feature type="active site" description="Proton acceptor" evidence="5">
    <location>
        <position position="202"/>
    </location>
</feature>
<reference evidence="12 13" key="1">
    <citation type="submission" date="2017-12" db="EMBL/GenBank/DDBJ databases">
        <authorList>
            <person name="Pombert J.-F."/>
            <person name="Haag K.L."/>
            <person name="Ebert D."/>
        </authorList>
    </citation>
    <scope>NUCLEOTIDE SEQUENCE [LARGE SCALE GENOMIC DNA]</scope>
    <source>
        <strain evidence="12">FI-OER-3-3</strain>
    </source>
</reference>
<dbReference type="NCBIfam" id="TIGR03376">
    <property type="entry name" value="glycerol3P_DH"/>
    <property type="match status" value="1"/>
</dbReference>